<organism evidence="6 7">
    <name type="scientific">Isoalcanivorax beigongshangi</name>
    <dbReference type="NCBI Taxonomy" id="3238810"/>
    <lineage>
        <taxon>Bacteria</taxon>
        <taxon>Pseudomonadati</taxon>
        <taxon>Pseudomonadota</taxon>
        <taxon>Gammaproteobacteria</taxon>
        <taxon>Oceanospirillales</taxon>
        <taxon>Alcanivoracaceae</taxon>
        <taxon>Isoalcanivorax</taxon>
    </lineage>
</organism>
<dbReference type="Pfam" id="PF00111">
    <property type="entry name" value="Fer2"/>
    <property type="match status" value="1"/>
</dbReference>
<comment type="similarity">
    <text evidence="3">Belongs to the Fre/LuxG FAD/NAD(P) flavoprotein oxidoreductase family.</text>
</comment>
<proteinExistence type="inferred from homology"/>
<dbReference type="CDD" id="cd00207">
    <property type="entry name" value="fer2"/>
    <property type="match status" value="1"/>
</dbReference>
<dbReference type="Proteomes" id="UP001562065">
    <property type="component" value="Unassembled WGS sequence"/>
</dbReference>
<keyword evidence="1" id="KW-0560">Oxidoreductase</keyword>
<evidence type="ECO:0000259" key="4">
    <source>
        <dbReference type="PROSITE" id="PS51085"/>
    </source>
</evidence>
<dbReference type="SUPFAM" id="SSF54292">
    <property type="entry name" value="2Fe-2S ferredoxin-like"/>
    <property type="match status" value="1"/>
</dbReference>
<dbReference type="PANTHER" id="PTHR47354:SF7">
    <property type="entry name" value="NAD(P)H-FLAVIN REDUCTASE"/>
    <property type="match status" value="1"/>
</dbReference>
<dbReference type="Gene3D" id="2.40.30.10">
    <property type="entry name" value="Translation factors"/>
    <property type="match status" value="1"/>
</dbReference>
<protein>
    <submittedName>
        <fullName evidence="6">2Fe-2S iron-sulfur cluster-binding protein</fullName>
    </submittedName>
</protein>
<feature type="domain" description="2Fe-2S ferredoxin-type" evidence="4">
    <location>
        <begin position="1"/>
        <end position="95"/>
    </location>
</feature>
<sequence>MRITVRHLSEGFDAGPEDTLLEAGRRAGFGFPHACRNGNCLRCQGTLLHGKVRQRIGNLASAEQHLCATPESPCQVLYCVAYALSDCEIDVPDVTAPGQLPVFEVACQVHAIDPLSPDVSRVLLRLPAGRKVRWYAGQYLLLQVPGGSLSAFSIANPAPARMLELHVRHPAGQASTDHLMAALAEHATVQVTLPQGTRHLGEHPSTRPQWFICGSTGFAPVKAMIEQLLTLPSPPPIRLYWGARQQPDLYLESLARHWAAEHGIALVLALSDLPQAGYVHGLVQEPVLADLPHHAWGEFHVAGSPPMAWAVHDALAAAGVPRADIHSDVFDYAPRD</sequence>
<dbReference type="Gene3D" id="3.40.50.80">
    <property type="entry name" value="Nucleotide-binding domain of ferredoxin-NADP reductase (FNR) module"/>
    <property type="match status" value="1"/>
</dbReference>
<dbReference type="InterPro" id="IPR036010">
    <property type="entry name" value="2Fe-2S_ferredoxin-like_sf"/>
</dbReference>
<gene>
    <name evidence="6" type="ORF">AB5I84_02085</name>
</gene>
<dbReference type="RefSeq" id="WP_369454171.1">
    <property type="nucleotide sequence ID" value="NZ_JBGCUO010000001.1"/>
</dbReference>
<evidence type="ECO:0000256" key="2">
    <source>
        <dbReference type="ARBA" id="ARBA00023223"/>
    </source>
</evidence>
<evidence type="ECO:0000256" key="3">
    <source>
        <dbReference type="ARBA" id="ARBA00038177"/>
    </source>
</evidence>
<dbReference type="PANTHER" id="PTHR47354">
    <property type="entry name" value="NADH OXIDOREDUCTASE HCR"/>
    <property type="match status" value="1"/>
</dbReference>
<dbReference type="SUPFAM" id="SSF63380">
    <property type="entry name" value="Riboflavin synthase domain-like"/>
    <property type="match status" value="1"/>
</dbReference>
<comment type="caution">
    <text evidence="6">The sequence shown here is derived from an EMBL/GenBank/DDBJ whole genome shotgun (WGS) entry which is preliminary data.</text>
</comment>
<dbReference type="InterPro" id="IPR017938">
    <property type="entry name" value="Riboflavin_synthase-like_b-brl"/>
</dbReference>
<name>A0ABV4AGR4_9GAMM</name>
<dbReference type="InterPro" id="IPR012675">
    <property type="entry name" value="Beta-grasp_dom_sf"/>
</dbReference>
<evidence type="ECO:0000256" key="1">
    <source>
        <dbReference type="ARBA" id="ARBA00023002"/>
    </source>
</evidence>
<accession>A0ABV4AGR4</accession>
<dbReference type="InterPro" id="IPR001433">
    <property type="entry name" value="OxRdtase_FAD/NAD-bd"/>
</dbReference>
<dbReference type="InterPro" id="IPR039261">
    <property type="entry name" value="FNR_nucleotide-bd"/>
</dbReference>
<keyword evidence="7" id="KW-1185">Reference proteome</keyword>
<dbReference type="SUPFAM" id="SSF52343">
    <property type="entry name" value="Ferredoxin reductase-like, C-terminal NADP-linked domain"/>
    <property type="match status" value="1"/>
</dbReference>
<dbReference type="PROSITE" id="PS51384">
    <property type="entry name" value="FAD_FR"/>
    <property type="match status" value="1"/>
</dbReference>
<keyword evidence="2" id="KW-0455">Luminescence</keyword>
<reference evidence="6 7" key="1">
    <citation type="submission" date="2024-07" db="EMBL/GenBank/DDBJ databases">
        <authorList>
            <person name="Ren Q."/>
        </authorList>
    </citation>
    <scope>NUCLEOTIDE SEQUENCE [LARGE SCALE GENOMIC DNA]</scope>
    <source>
        <strain evidence="6 7">REN37</strain>
    </source>
</reference>
<feature type="domain" description="FAD-binding FR-type" evidence="5">
    <location>
        <begin position="102"/>
        <end position="201"/>
    </location>
</feature>
<dbReference type="PROSITE" id="PS51085">
    <property type="entry name" value="2FE2S_FER_2"/>
    <property type="match status" value="1"/>
</dbReference>
<dbReference type="Pfam" id="PF00175">
    <property type="entry name" value="NAD_binding_1"/>
    <property type="match status" value="1"/>
</dbReference>
<dbReference type="EMBL" id="JBGCUO010000001">
    <property type="protein sequence ID" value="MEY1660931.1"/>
    <property type="molecule type" value="Genomic_DNA"/>
</dbReference>
<dbReference type="InterPro" id="IPR017927">
    <property type="entry name" value="FAD-bd_FR_type"/>
</dbReference>
<evidence type="ECO:0000259" key="5">
    <source>
        <dbReference type="PROSITE" id="PS51384"/>
    </source>
</evidence>
<dbReference type="PRINTS" id="PR00410">
    <property type="entry name" value="PHEHYDRXLASE"/>
</dbReference>
<dbReference type="InterPro" id="IPR001041">
    <property type="entry name" value="2Fe-2S_ferredoxin-type"/>
</dbReference>
<dbReference type="InterPro" id="IPR050415">
    <property type="entry name" value="MRET"/>
</dbReference>
<evidence type="ECO:0000313" key="6">
    <source>
        <dbReference type="EMBL" id="MEY1660931.1"/>
    </source>
</evidence>
<evidence type="ECO:0000313" key="7">
    <source>
        <dbReference type="Proteomes" id="UP001562065"/>
    </source>
</evidence>
<dbReference type="Gene3D" id="3.10.20.30">
    <property type="match status" value="1"/>
</dbReference>